<dbReference type="InterPro" id="IPR011467">
    <property type="entry name" value="DUF1573"/>
</dbReference>
<keyword evidence="1" id="KW-0812">Transmembrane</keyword>
<accession>A0A5J4SGE5</accession>
<dbReference type="Gene3D" id="2.60.40.10">
    <property type="entry name" value="Immunoglobulins"/>
    <property type="match status" value="1"/>
</dbReference>
<comment type="caution">
    <text evidence="2">The sequence shown here is derived from an EMBL/GenBank/DDBJ whole genome shotgun (WGS) entry which is preliminary data.</text>
</comment>
<dbReference type="PANTHER" id="PTHR37833">
    <property type="entry name" value="LIPOPROTEIN-RELATED"/>
    <property type="match status" value="1"/>
</dbReference>
<evidence type="ECO:0008006" key="3">
    <source>
        <dbReference type="Google" id="ProtNLM"/>
    </source>
</evidence>
<dbReference type="PANTHER" id="PTHR37833:SF1">
    <property type="entry name" value="SIGNAL PEPTIDE PROTEIN"/>
    <property type="match status" value="1"/>
</dbReference>
<dbReference type="AlphaFoldDB" id="A0A5J4SGE5"/>
<keyword evidence="1" id="KW-1133">Transmembrane helix</keyword>
<keyword evidence="1" id="KW-0472">Membrane</keyword>
<dbReference type="EMBL" id="SNRY01000178">
    <property type="protein sequence ID" value="KAA6345264.1"/>
    <property type="molecule type" value="Genomic_DNA"/>
</dbReference>
<dbReference type="InterPro" id="IPR013783">
    <property type="entry name" value="Ig-like_fold"/>
</dbReference>
<name>A0A5J4SGE5_9ZZZZ</name>
<gene>
    <name evidence="2" type="ORF">EZS27_007155</name>
</gene>
<protein>
    <recommendedName>
        <fullName evidence="3">DUF1573 domain-containing protein</fullName>
    </recommendedName>
</protein>
<evidence type="ECO:0000313" key="2">
    <source>
        <dbReference type="EMBL" id="KAA6345264.1"/>
    </source>
</evidence>
<dbReference type="Pfam" id="PF07610">
    <property type="entry name" value="DUF1573"/>
    <property type="match status" value="1"/>
</dbReference>
<feature type="transmembrane region" description="Helical" evidence="1">
    <location>
        <begin position="21"/>
        <end position="39"/>
    </location>
</feature>
<reference evidence="2" key="1">
    <citation type="submission" date="2019-03" db="EMBL/GenBank/DDBJ databases">
        <title>Single cell metagenomics reveals metabolic interactions within the superorganism composed of flagellate Streblomastix strix and complex community of Bacteroidetes bacteria on its surface.</title>
        <authorList>
            <person name="Treitli S.C."/>
            <person name="Kolisko M."/>
            <person name="Husnik F."/>
            <person name="Keeling P."/>
            <person name="Hampl V."/>
        </authorList>
    </citation>
    <scope>NUCLEOTIDE SEQUENCE</scope>
    <source>
        <strain evidence="2">STM</strain>
    </source>
</reference>
<organism evidence="2">
    <name type="scientific">termite gut metagenome</name>
    <dbReference type="NCBI Taxonomy" id="433724"/>
    <lineage>
        <taxon>unclassified sequences</taxon>
        <taxon>metagenomes</taxon>
        <taxon>organismal metagenomes</taxon>
    </lineage>
</organism>
<evidence type="ECO:0000256" key="1">
    <source>
        <dbReference type="SAM" id="Phobius"/>
    </source>
</evidence>
<sequence>MCGLTDNQDISTLHKKRMRNIFLFGIIVWMIGCGNNVWAQNEAEIKFEALTHDFGTFSEKAPVVSCEFKFTNIGNSPLIIHQAIASCGCTVPQYTKEPVMPGGKGMVTITYNGTGKYPGYFKKSITLRTNGKPAMVRLFIEGNMKGADEK</sequence>
<proteinExistence type="predicted"/>